<dbReference type="InterPro" id="IPR013785">
    <property type="entry name" value="Aldolase_TIM"/>
</dbReference>
<comment type="caution">
    <text evidence="2">The sequence shown here is derived from an EMBL/GenBank/DDBJ whole genome shotgun (WGS) entry which is preliminary data.</text>
</comment>
<sequence length="266" mass="29820">MIKRQPLNSSGIFYDSANLVDFKKWFDARILGGATTNPLILQREGIFNIPEYIASMIRIAGKKFPISIEIPDSTLTISEMVRLAKKYRKRFPGNAVVKIPMDPREPQKAFEVIYKLGREGIRVNATLGISIGQLVSAAEALRTSQAQGDNYISLFWARRNEAKDQLVKDLVKSGIKKKEALAQIPDAATSLSITLKYLETHNLATRIIIGSVRNVDHIETAFSLGADIVTIPPKLIAEWMFTQRGVETVDQFNEAYRSVKDKIKLI</sequence>
<dbReference type="SUPFAM" id="SSF51569">
    <property type="entry name" value="Aldolase"/>
    <property type="match status" value="1"/>
</dbReference>
<protein>
    <submittedName>
        <fullName evidence="2">CcbR</fullName>
    </submittedName>
</protein>
<dbReference type="AlphaFoldDB" id="A0A0G1FC10"/>
<dbReference type="Gene3D" id="3.20.20.70">
    <property type="entry name" value="Aldolase class I"/>
    <property type="match status" value="1"/>
</dbReference>
<name>A0A0G1FC10_9BACT</name>
<evidence type="ECO:0000256" key="1">
    <source>
        <dbReference type="ARBA" id="ARBA00023270"/>
    </source>
</evidence>
<reference evidence="2 3" key="1">
    <citation type="journal article" date="2015" name="Nature">
        <title>rRNA introns, odd ribosomes, and small enigmatic genomes across a large radiation of phyla.</title>
        <authorList>
            <person name="Brown C.T."/>
            <person name="Hug L.A."/>
            <person name="Thomas B.C."/>
            <person name="Sharon I."/>
            <person name="Castelle C.J."/>
            <person name="Singh A."/>
            <person name="Wilkins M.J."/>
            <person name="Williams K.H."/>
            <person name="Banfield J.F."/>
        </authorList>
    </citation>
    <scope>NUCLEOTIDE SEQUENCE [LARGE SCALE GENOMIC DNA]</scope>
</reference>
<keyword evidence="1" id="KW-0704">Schiff base</keyword>
<evidence type="ECO:0000313" key="3">
    <source>
        <dbReference type="Proteomes" id="UP000034543"/>
    </source>
</evidence>
<evidence type="ECO:0000313" key="2">
    <source>
        <dbReference type="EMBL" id="KKS84398.1"/>
    </source>
</evidence>
<dbReference type="Proteomes" id="UP000034543">
    <property type="component" value="Unassembled WGS sequence"/>
</dbReference>
<organism evidence="2 3">
    <name type="scientific">Candidatus Gottesmanbacteria bacterium GW2011_GWA1_43_11</name>
    <dbReference type="NCBI Taxonomy" id="1618436"/>
    <lineage>
        <taxon>Bacteria</taxon>
        <taxon>Candidatus Gottesmaniibacteriota</taxon>
    </lineage>
</organism>
<dbReference type="GO" id="GO:0005975">
    <property type="term" value="P:carbohydrate metabolic process"/>
    <property type="evidence" value="ECO:0007669"/>
    <property type="project" value="InterPro"/>
</dbReference>
<dbReference type="Pfam" id="PF00923">
    <property type="entry name" value="TAL_FSA"/>
    <property type="match status" value="1"/>
</dbReference>
<gene>
    <name evidence="2" type="ORF">UV59_C0020G0027</name>
</gene>
<proteinExistence type="predicted"/>
<dbReference type="EMBL" id="LCFB01000020">
    <property type="protein sequence ID" value="KKS84398.1"/>
    <property type="molecule type" value="Genomic_DNA"/>
</dbReference>
<dbReference type="STRING" id="1618436.UV59_C0020G0027"/>
<dbReference type="PANTHER" id="PTHR10683">
    <property type="entry name" value="TRANSALDOLASE"/>
    <property type="match status" value="1"/>
</dbReference>
<accession>A0A0G1FC10</accession>
<dbReference type="InterPro" id="IPR001585">
    <property type="entry name" value="TAL/FSA"/>
</dbReference>